<dbReference type="Gene3D" id="3.40.50.850">
    <property type="entry name" value="Isochorismatase-like"/>
    <property type="match status" value="1"/>
</dbReference>
<organism evidence="3 4">
    <name type="scientific">Streptomyces griseomycini</name>
    <dbReference type="NCBI Taxonomy" id="66895"/>
    <lineage>
        <taxon>Bacteria</taxon>
        <taxon>Bacillati</taxon>
        <taxon>Actinomycetota</taxon>
        <taxon>Actinomycetes</taxon>
        <taxon>Kitasatosporales</taxon>
        <taxon>Streptomycetaceae</taxon>
        <taxon>Streptomyces</taxon>
    </lineage>
</organism>
<evidence type="ECO:0000313" key="3">
    <source>
        <dbReference type="EMBL" id="MBB4903304.1"/>
    </source>
</evidence>
<evidence type="ECO:0000256" key="1">
    <source>
        <dbReference type="ARBA" id="ARBA00022801"/>
    </source>
</evidence>
<dbReference type="InterPro" id="IPR036380">
    <property type="entry name" value="Isochorismatase-like_sf"/>
</dbReference>
<dbReference type="EMBL" id="JACHJI010000026">
    <property type="protein sequence ID" value="MBB4903304.1"/>
    <property type="molecule type" value="Genomic_DNA"/>
</dbReference>
<keyword evidence="1" id="KW-0378">Hydrolase</keyword>
<feature type="domain" description="Isochorismatase-like" evidence="2">
    <location>
        <begin position="15"/>
        <end position="170"/>
    </location>
</feature>
<dbReference type="InterPro" id="IPR000868">
    <property type="entry name" value="Isochorismatase-like_dom"/>
</dbReference>
<dbReference type="InterPro" id="IPR050272">
    <property type="entry name" value="Isochorismatase-like_hydrls"/>
</dbReference>
<dbReference type="AlphaFoldDB" id="A0A7W7PXW6"/>
<comment type="caution">
    <text evidence="3">The sequence shown here is derived from an EMBL/GenBank/DDBJ whole genome shotgun (WGS) entry which is preliminary data.</text>
</comment>
<dbReference type="GO" id="GO:0016787">
    <property type="term" value="F:hydrolase activity"/>
    <property type="evidence" value="ECO:0007669"/>
    <property type="project" value="UniProtKB-KW"/>
</dbReference>
<dbReference type="PANTHER" id="PTHR43540:SF6">
    <property type="entry name" value="ISOCHORISMATASE-LIKE DOMAIN-CONTAINING PROTEIN"/>
    <property type="match status" value="1"/>
</dbReference>
<dbReference type="Pfam" id="PF00857">
    <property type="entry name" value="Isochorismatase"/>
    <property type="match status" value="1"/>
</dbReference>
<evidence type="ECO:0000313" key="4">
    <source>
        <dbReference type="Proteomes" id="UP000579523"/>
    </source>
</evidence>
<dbReference type="SUPFAM" id="SSF52499">
    <property type="entry name" value="Isochorismatase-like hydrolases"/>
    <property type="match status" value="1"/>
</dbReference>
<sequence>MTAMWKADWVDLESTALLVIDVQQGFINRHSRGVLPAIVQLMERWRAAGAPMVLTRFHNELGSPYEMITGWTRLRTTEEQALVDELAPFVPAAAAVIDKTRSSALTPEAARLIRDAGWTDLVLCGIDTDACVYDTAVAAYQSGYRPWIVTDACASTGGIKYHEAALLLASRNLGVNQLVTSDTILTRISGHQGEQP</sequence>
<dbReference type="CDD" id="cd00431">
    <property type="entry name" value="cysteine_hydrolases"/>
    <property type="match status" value="1"/>
</dbReference>
<protein>
    <submittedName>
        <fullName evidence="3">Nicotinamidase-related amidase</fullName>
    </submittedName>
</protein>
<proteinExistence type="predicted"/>
<gene>
    <name evidence="3" type="ORF">FHS37_007401</name>
</gene>
<dbReference type="PANTHER" id="PTHR43540">
    <property type="entry name" value="PEROXYUREIDOACRYLATE/UREIDOACRYLATE AMIDOHYDROLASE-RELATED"/>
    <property type="match status" value="1"/>
</dbReference>
<accession>A0A7W7PXW6</accession>
<dbReference type="Proteomes" id="UP000579523">
    <property type="component" value="Unassembled WGS sequence"/>
</dbReference>
<name>A0A7W7PXW6_9ACTN</name>
<evidence type="ECO:0000259" key="2">
    <source>
        <dbReference type="Pfam" id="PF00857"/>
    </source>
</evidence>
<keyword evidence="4" id="KW-1185">Reference proteome</keyword>
<reference evidence="3 4" key="1">
    <citation type="submission" date="2020-08" db="EMBL/GenBank/DDBJ databases">
        <title>Genomic Encyclopedia of Type Strains, Phase III (KMG-III): the genomes of soil and plant-associated and newly described type strains.</title>
        <authorList>
            <person name="Whitman W."/>
        </authorList>
    </citation>
    <scope>NUCLEOTIDE SEQUENCE [LARGE SCALE GENOMIC DNA]</scope>
    <source>
        <strain evidence="3 4">CECT 3273</strain>
    </source>
</reference>